<reference evidence="2" key="1">
    <citation type="submission" date="2021-03" db="EMBL/GenBank/DDBJ databases">
        <title>Assistant Professor.</title>
        <authorList>
            <person name="Huq M.A."/>
        </authorList>
    </citation>
    <scope>NUCLEOTIDE SEQUENCE [LARGE SCALE GENOMIC DNA]</scope>
    <source>
        <strain evidence="2">MAH-28</strain>
    </source>
</reference>
<dbReference type="RefSeq" id="WP_209147784.1">
    <property type="nucleotide sequence ID" value="NZ_JAGHKP010000004.1"/>
</dbReference>
<gene>
    <name evidence="1" type="ORF">J7I43_20755</name>
</gene>
<sequence>MNRKTNELKAVSQHFKDLEDKFRKRVCKELAWRKATFHKKQKNAASFSQIEVETIKGIGWELADELRRKIAK</sequence>
<evidence type="ECO:0000313" key="2">
    <source>
        <dbReference type="Proteomes" id="UP000679126"/>
    </source>
</evidence>
<dbReference type="EMBL" id="JAGHKP010000004">
    <property type="protein sequence ID" value="MBO9154669.1"/>
    <property type="molecule type" value="Genomic_DNA"/>
</dbReference>
<organism evidence="1 2">
    <name type="scientific">Chitinophaga chungangae</name>
    <dbReference type="NCBI Taxonomy" id="2821488"/>
    <lineage>
        <taxon>Bacteria</taxon>
        <taxon>Pseudomonadati</taxon>
        <taxon>Bacteroidota</taxon>
        <taxon>Chitinophagia</taxon>
        <taxon>Chitinophagales</taxon>
        <taxon>Chitinophagaceae</taxon>
        <taxon>Chitinophaga</taxon>
    </lineage>
</organism>
<accession>A0ABS3YJ44</accession>
<comment type="caution">
    <text evidence="1">The sequence shown here is derived from an EMBL/GenBank/DDBJ whole genome shotgun (WGS) entry which is preliminary data.</text>
</comment>
<evidence type="ECO:0000313" key="1">
    <source>
        <dbReference type="EMBL" id="MBO9154669.1"/>
    </source>
</evidence>
<name>A0ABS3YJ44_9BACT</name>
<protein>
    <submittedName>
        <fullName evidence="1">Uncharacterized protein</fullName>
    </submittedName>
</protein>
<proteinExistence type="predicted"/>
<keyword evidence="2" id="KW-1185">Reference proteome</keyword>
<dbReference type="Proteomes" id="UP000679126">
    <property type="component" value="Unassembled WGS sequence"/>
</dbReference>